<accession>A0ABY4TTT7</accession>
<dbReference type="SUPFAM" id="SSF55785">
    <property type="entry name" value="PYP-like sensor domain (PAS domain)"/>
    <property type="match status" value="3"/>
</dbReference>
<dbReference type="InterPro" id="IPR003018">
    <property type="entry name" value="GAF"/>
</dbReference>
<dbReference type="Gene3D" id="2.10.70.100">
    <property type="match status" value="1"/>
</dbReference>
<evidence type="ECO:0000256" key="7">
    <source>
        <dbReference type="SAM" id="Coils"/>
    </source>
</evidence>
<dbReference type="SMART" id="SM00448">
    <property type="entry name" value="REC"/>
    <property type="match status" value="1"/>
</dbReference>
<dbReference type="InterPro" id="IPR000014">
    <property type="entry name" value="PAS"/>
</dbReference>
<dbReference type="Pfam" id="PF01590">
    <property type="entry name" value="GAF"/>
    <property type="match status" value="1"/>
</dbReference>
<dbReference type="InterPro" id="IPR036097">
    <property type="entry name" value="HisK_dim/P_sf"/>
</dbReference>
<evidence type="ECO:0000259" key="8">
    <source>
        <dbReference type="PROSITE" id="PS50109"/>
    </source>
</evidence>
<feature type="domain" description="PAC" evidence="11">
    <location>
        <begin position="373"/>
        <end position="425"/>
    </location>
</feature>
<evidence type="ECO:0000313" key="12">
    <source>
        <dbReference type="EMBL" id="URW75818.1"/>
    </source>
</evidence>
<dbReference type="SMART" id="SM00091">
    <property type="entry name" value="PAS"/>
    <property type="match status" value="3"/>
</dbReference>
<dbReference type="InterPro" id="IPR000700">
    <property type="entry name" value="PAS-assoc_C"/>
</dbReference>
<dbReference type="InterPro" id="IPR001610">
    <property type="entry name" value="PAC"/>
</dbReference>
<keyword evidence="7" id="KW-0175">Coiled coil</keyword>
<dbReference type="SMART" id="SM00387">
    <property type="entry name" value="HATPase_c"/>
    <property type="match status" value="1"/>
</dbReference>
<dbReference type="Proteomes" id="UP001055580">
    <property type="component" value="Chromosome"/>
</dbReference>
<dbReference type="Gene3D" id="3.40.50.2300">
    <property type="match status" value="1"/>
</dbReference>
<keyword evidence="3 6" id="KW-0597">Phosphoprotein</keyword>
<dbReference type="SUPFAM" id="SSF55874">
    <property type="entry name" value="ATPase domain of HSP90 chaperone/DNA topoisomerase II/histidine kinase"/>
    <property type="match status" value="1"/>
</dbReference>
<protein>
    <recommendedName>
        <fullName evidence="2">histidine kinase</fullName>
        <ecNumber evidence="2">2.7.13.3</ecNumber>
    </recommendedName>
</protein>
<keyword evidence="13" id="KW-1185">Reference proteome</keyword>
<dbReference type="PANTHER" id="PTHR43304:SF1">
    <property type="entry name" value="PAC DOMAIN-CONTAINING PROTEIN"/>
    <property type="match status" value="1"/>
</dbReference>
<dbReference type="InterPro" id="IPR001789">
    <property type="entry name" value="Sig_transdc_resp-reg_receiver"/>
</dbReference>
<dbReference type="InterPro" id="IPR052162">
    <property type="entry name" value="Sensor_kinase/Photoreceptor"/>
</dbReference>
<evidence type="ECO:0000259" key="11">
    <source>
        <dbReference type="PROSITE" id="PS50113"/>
    </source>
</evidence>
<dbReference type="SMART" id="SM00065">
    <property type="entry name" value="GAF"/>
    <property type="match status" value="1"/>
</dbReference>
<name>A0ABY4TTT7_9SPHN</name>
<proteinExistence type="predicted"/>
<reference evidence="12" key="1">
    <citation type="submission" date="2022-05" db="EMBL/GenBank/DDBJ databases">
        <title>Sphingomonas sp. strain RMG20 Genome sequencing and assembly.</title>
        <authorList>
            <person name="Kim I."/>
        </authorList>
    </citation>
    <scope>NUCLEOTIDE SEQUENCE</scope>
    <source>
        <strain evidence="12">RMG20</strain>
    </source>
</reference>
<dbReference type="InterPro" id="IPR005467">
    <property type="entry name" value="His_kinase_dom"/>
</dbReference>
<keyword evidence="5" id="KW-0418">Kinase</keyword>
<feature type="coiled-coil region" evidence="7">
    <location>
        <begin position="716"/>
        <end position="754"/>
    </location>
</feature>
<feature type="domain" description="Response regulatory" evidence="9">
    <location>
        <begin position="1009"/>
        <end position="1122"/>
    </location>
</feature>
<feature type="domain" description="Histidine kinase" evidence="8">
    <location>
        <begin position="763"/>
        <end position="986"/>
    </location>
</feature>
<dbReference type="InterPro" id="IPR035965">
    <property type="entry name" value="PAS-like_dom_sf"/>
</dbReference>
<gene>
    <name evidence="12" type="ORF">M9980_00860</name>
</gene>
<dbReference type="PRINTS" id="PR00344">
    <property type="entry name" value="BCTRLSENSOR"/>
</dbReference>
<dbReference type="PANTHER" id="PTHR43304">
    <property type="entry name" value="PHYTOCHROME-LIKE PROTEIN CPH1"/>
    <property type="match status" value="1"/>
</dbReference>
<dbReference type="InterPro" id="IPR003661">
    <property type="entry name" value="HisK_dim/P_dom"/>
</dbReference>
<organism evidence="12 13">
    <name type="scientific">Sphingomonas donggukensis</name>
    <dbReference type="NCBI Taxonomy" id="2949093"/>
    <lineage>
        <taxon>Bacteria</taxon>
        <taxon>Pseudomonadati</taxon>
        <taxon>Pseudomonadota</taxon>
        <taxon>Alphaproteobacteria</taxon>
        <taxon>Sphingomonadales</taxon>
        <taxon>Sphingomonadaceae</taxon>
        <taxon>Sphingomonas</taxon>
    </lineage>
</organism>
<dbReference type="CDD" id="cd00130">
    <property type="entry name" value="PAS"/>
    <property type="match status" value="2"/>
</dbReference>
<dbReference type="Gene3D" id="3.30.450.40">
    <property type="match status" value="1"/>
</dbReference>
<dbReference type="PROSITE" id="PS50112">
    <property type="entry name" value="PAS"/>
    <property type="match status" value="1"/>
</dbReference>
<dbReference type="InterPro" id="IPR003594">
    <property type="entry name" value="HATPase_dom"/>
</dbReference>
<evidence type="ECO:0000256" key="4">
    <source>
        <dbReference type="ARBA" id="ARBA00022679"/>
    </source>
</evidence>
<sequence length="1124" mass="123383">MALRFLDHGGAMGRMIRDHDWSATPLGPIEGWPATLRTMLGVCLASSLPTCIYWGPELRLLYNDAWAPIPGERHPACLGQPAAEVWYDIWDVVGPQFADVLASGDGHASYDQRMAFVRGGVTTESYWNYSFTPIRDESGDAVGVFNQGNETTRVVMAERAQAAEIDRLRDMFDQAPFAFALLQGPDFVIGQANDLYRDLVGARDIIGRRVVDALPEVEKQGFIDLLRTVYDTGRAYRADGAEITLNRLDDGASDTRYLDFVYQPIRDAGGAVTAILALIRDVTDRAQAERALRESEERLSLALDSSLGIGTWDWDVTHDRVTADARFAALYRVDPAIAAAGAPVATFFAGIHPDDHPRVRAAIDATLATGVPFAEEYRLVRPGKPPIWVTAQGRARFDETGVAVRFPGITFDITKRHEAEEAARVAATDLQIATETQSFIFRLAERMRSLDSPAAILRLTTSTLGRRLACDRVGFYRLLSDDIAQFLYCWHSDRLPPLTGTLPLAEFGPANLTRYHAGETLAFPDYSRDATLRGTRIGQLSGAGVGVPLHRGGHWAACLFVNNATPRPWSADEIALIEAVAEVTWDAVERANAVTALRESEEKFRAIANSIDQMVWSTQPDGFHDYYNERWYEYTGVPHGSTDGTGWNDMFHPDDQERAWALWRQCLDTGEPYRIEYRLRHNSGQYRWVLGSAQPVRDDQGRITRWFGTCTDIQEIVEARDVLTRSRAELEAAIDERTQQLMVAEEQLRQAQKMEALGQLTGGIAHDFNNMLAVVIGALDLLERRIAAGRTDVARYVEAAKDGANRAAQLTQRLLGFSRQTALAPAVIDANEMVCGMTDLLGRTIGESIAIETQLEPALWLAIVDRSQLENAIVNLAVNARDAMPRGGRLTVTTSNCSLAQEDARPRGVAPGDYVSLAVADTGSGMVAEVAEKAFDPFFTTKDVGKGTGLGLSQVFGFVRQSGGHVTIETAPGEGTTVTMLLPRDSSGHAPSPSPVVASIEHRGRPDEVVLVVEDEDRVRNFSVEALRELGYGVIHANDGPDALAMIDAGQRISLLFTDVVMPGMTGRELADAARERVPGLRVLYTSGYTRDAVERGGADGLDLVRKPFDVRTLAARIRSALDV</sequence>
<dbReference type="InterPro" id="IPR004358">
    <property type="entry name" value="Sig_transdc_His_kin-like_C"/>
</dbReference>
<dbReference type="PROSITE" id="PS50113">
    <property type="entry name" value="PAC"/>
    <property type="match status" value="3"/>
</dbReference>
<dbReference type="InterPro" id="IPR013656">
    <property type="entry name" value="PAS_4"/>
</dbReference>
<feature type="domain" description="PAC" evidence="11">
    <location>
        <begin position="673"/>
        <end position="725"/>
    </location>
</feature>
<evidence type="ECO:0000313" key="13">
    <source>
        <dbReference type="Proteomes" id="UP001055580"/>
    </source>
</evidence>
<dbReference type="Pfam" id="PF08448">
    <property type="entry name" value="PAS_4"/>
    <property type="match status" value="1"/>
</dbReference>
<dbReference type="Gene3D" id="3.30.565.10">
    <property type="entry name" value="Histidine kinase-like ATPase, C-terminal domain"/>
    <property type="match status" value="1"/>
</dbReference>
<keyword evidence="4" id="KW-0808">Transferase</keyword>
<dbReference type="InterPro" id="IPR013655">
    <property type="entry name" value="PAS_fold_3"/>
</dbReference>
<dbReference type="InterPro" id="IPR011006">
    <property type="entry name" value="CheY-like_superfamily"/>
</dbReference>
<comment type="catalytic activity">
    <reaction evidence="1">
        <text>ATP + protein L-histidine = ADP + protein N-phospho-L-histidine.</text>
        <dbReference type="EC" id="2.7.13.3"/>
    </reaction>
</comment>
<dbReference type="PROSITE" id="PS50109">
    <property type="entry name" value="HIS_KIN"/>
    <property type="match status" value="1"/>
</dbReference>
<dbReference type="SMART" id="SM00086">
    <property type="entry name" value="PAC"/>
    <property type="match status" value="3"/>
</dbReference>
<evidence type="ECO:0000256" key="1">
    <source>
        <dbReference type="ARBA" id="ARBA00000085"/>
    </source>
</evidence>
<evidence type="ECO:0000256" key="2">
    <source>
        <dbReference type="ARBA" id="ARBA00012438"/>
    </source>
</evidence>
<dbReference type="Pfam" id="PF00512">
    <property type="entry name" value="HisKA"/>
    <property type="match status" value="1"/>
</dbReference>
<dbReference type="Pfam" id="PF00072">
    <property type="entry name" value="Response_reg"/>
    <property type="match status" value="1"/>
</dbReference>
<evidence type="ECO:0000256" key="3">
    <source>
        <dbReference type="ARBA" id="ARBA00022553"/>
    </source>
</evidence>
<dbReference type="PROSITE" id="PS50110">
    <property type="entry name" value="RESPONSE_REGULATORY"/>
    <property type="match status" value="1"/>
</dbReference>
<dbReference type="InterPro" id="IPR029016">
    <property type="entry name" value="GAF-like_dom_sf"/>
</dbReference>
<dbReference type="CDD" id="cd00082">
    <property type="entry name" value="HisKA"/>
    <property type="match status" value="1"/>
</dbReference>
<feature type="domain" description="PAS" evidence="10">
    <location>
        <begin position="600"/>
        <end position="670"/>
    </location>
</feature>
<evidence type="ECO:0000259" key="10">
    <source>
        <dbReference type="PROSITE" id="PS50112"/>
    </source>
</evidence>
<dbReference type="Gene3D" id="1.10.287.130">
    <property type="match status" value="1"/>
</dbReference>
<dbReference type="SUPFAM" id="SSF52172">
    <property type="entry name" value="CheY-like"/>
    <property type="match status" value="1"/>
</dbReference>
<dbReference type="RefSeq" id="WP_250752392.1">
    <property type="nucleotide sequence ID" value="NZ_CP098401.1"/>
</dbReference>
<feature type="modified residue" description="4-aspartylphosphate" evidence="6">
    <location>
        <position position="1059"/>
    </location>
</feature>
<evidence type="ECO:0000256" key="5">
    <source>
        <dbReference type="ARBA" id="ARBA00022777"/>
    </source>
</evidence>
<dbReference type="EMBL" id="CP098401">
    <property type="protein sequence ID" value="URW75818.1"/>
    <property type="molecule type" value="Genomic_DNA"/>
</dbReference>
<dbReference type="Pfam" id="PF08447">
    <property type="entry name" value="PAS_3"/>
    <property type="match status" value="2"/>
</dbReference>
<evidence type="ECO:0000256" key="6">
    <source>
        <dbReference type="PROSITE-ProRule" id="PRU00169"/>
    </source>
</evidence>
<dbReference type="Gene3D" id="3.30.450.20">
    <property type="entry name" value="PAS domain"/>
    <property type="match status" value="4"/>
</dbReference>
<dbReference type="EC" id="2.7.13.3" evidence="2"/>
<feature type="domain" description="PAC" evidence="11">
    <location>
        <begin position="239"/>
        <end position="294"/>
    </location>
</feature>
<evidence type="ECO:0000259" key="9">
    <source>
        <dbReference type="PROSITE" id="PS50110"/>
    </source>
</evidence>
<dbReference type="Pfam" id="PF02518">
    <property type="entry name" value="HATPase_c"/>
    <property type="match status" value="1"/>
</dbReference>
<dbReference type="InterPro" id="IPR036890">
    <property type="entry name" value="HATPase_C_sf"/>
</dbReference>
<dbReference type="SUPFAM" id="SSF55781">
    <property type="entry name" value="GAF domain-like"/>
    <property type="match status" value="1"/>
</dbReference>
<dbReference type="SUPFAM" id="SSF47384">
    <property type="entry name" value="Homodimeric domain of signal transducing histidine kinase"/>
    <property type="match status" value="1"/>
</dbReference>
<dbReference type="SMART" id="SM00388">
    <property type="entry name" value="HisKA"/>
    <property type="match status" value="1"/>
</dbReference>
<dbReference type="NCBIfam" id="TIGR00229">
    <property type="entry name" value="sensory_box"/>
    <property type="match status" value="2"/>
</dbReference>